<keyword evidence="1" id="KW-0732">Signal</keyword>
<feature type="chain" id="PRO_5045210821" evidence="1">
    <location>
        <begin position="26"/>
        <end position="188"/>
    </location>
</feature>
<feature type="domain" description="Chalcone isomerase" evidence="2">
    <location>
        <begin position="80"/>
        <end position="183"/>
    </location>
</feature>
<keyword evidence="4" id="KW-1185">Reference proteome</keyword>
<evidence type="ECO:0000313" key="3">
    <source>
        <dbReference type="EMBL" id="MDI9233011.1"/>
    </source>
</evidence>
<name>A0ABT6X4P3_9BURK</name>
<dbReference type="EMBL" id="JASGBH010000002">
    <property type="protein sequence ID" value="MDI9233011.1"/>
    <property type="molecule type" value="Genomic_DNA"/>
</dbReference>
<sequence>MLRSIRSSILACAVLGMLTPLCALANTAAPPVTAPETAALKGAVPTAYARLRVWGFEVYDARLWTLPGFGASKFEQQPFALELKYLRQLEGAAIASRSIDEMRRVGTFTEAQEKSWLQAMRQLFPNVDRNDRITGLNWPGKGVEFWLNGQRLGWVQDPVFARLFFGIWLDERTSEPKMRLQLLQGLAP</sequence>
<dbReference type="GO" id="GO:0016853">
    <property type="term" value="F:isomerase activity"/>
    <property type="evidence" value="ECO:0007669"/>
    <property type="project" value="UniProtKB-KW"/>
</dbReference>
<keyword evidence="3" id="KW-0413">Isomerase</keyword>
<comment type="caution">
    <text evidence="3">The sequence shown here is derived from an EMBL/GenBank/DDBJ whole genome shotgun (WGS) entry which is preliminary data.</text>
</comment>
<reference evidence="3" key="1">
    <citation type="submission" date="2023-05" db="EMBL/GenBank/DDBJ databases">
        <title>Limnohabitans sp. strain HM2-2 Genome sequencing and assembly.</title>
        <authorList>
            <person name="Jung Y."/>
        </authorList>
    </citation>
    <scope>NUCLEOTIDE SEQUENCE</scope>
    <source>
        <strain evidence="3">HM2-2</strain>
    </source>
</reference>
<dbReference type="Pfam" id="PF16036">
    <property type="entry name" value="Chalcone_3"/>
    <property type="match status" value="1"/>
</dbReference>
<evidence type="ECO:0000256" key="1">
    <source>
        <dbReference type="SAM" id="SignalP"/>
    </source>
</evidence>
<dbReference type="Proteomes" id="UP001431902">
    <property type="component" value="Unassembled WGS sequence"/>
</dbReference>
<proteinExistence type="predicted"/>
<evidence type="ECO:0000259" key="2">
    <source>
        <dbReference type="Pfam" id="PF16036"/>
    </source>
</evidence>
<dbReference type="InterPro" id="IPR016087">
    <property type="entry name" value="Chalcone_isomerase"/>
</dbReference>
<accession>A0ABT6X4P3</accession>
<gene>
    <name evidence="3" type="ORF">QLQ16_04085</name>
</gene>
<evidence type="ECO:0000313" key="4">
    <source>
        <dbReference type="Proteomes" id="UP001431902"/>
    </source>
</evidence>
<protein>
    <submittedName>
        <fullName evidence="3">Chalcone isomerase family protein</fullName>
    </submittedName>
</protein>
<feature type="signal peptide" evidence="1">
    <location>
        <begin position="1"/>
        <end position="25"/>
    </location>
</feature>
<dbReference type="RefSeq" id="WP_283223408.1">
    <property type="nucleotide sequence ID" value="NZ_JASGBH010000002.1"/>
</dbReference>
<organism evidence="3 4">
    <name type="scientific">Limnohabitans lacus</name>
    <dbReference type="NCBI Taxonomy" id="3045173"/>
    <lineage>
        <taxon>Bacteria</taxon>
        <taxon>Pseudomonadati</taxon>
        <taxon>Pseudomonadota</taxon>
        <taxon>Betaproteobacteria</taxon>
        <taxon>Burkholderiales</taxon>
        <taxon>Comamonadaceae</taxon>
        <taxon>Limnohabitans</taxon>
    </lineage>
</organism>